<accession>A0ACC2M165</accession>
<evidence type="ECO:0000313" key="2">
    <source>
        <dbReference type="Proteomes" id="UP001234297"/>
    </source>
</evidence>
<proteinExistence type="predicted"/>
<comment type="caution">
    <text evidence="1">The sequence shown here is derived from an EMBL/GenBank/DDBJ whole genome shotgun (WGS) entry which is preliminary data.</text>
</comment>
<gene>
    <name evidence="1" type="ORF">MRB53_016074</name>
</gene>
<name>A0ACC2M165_PERAE</name>
<sequence>MEKKRSASVGGGGMLPPSAHFSGFSSMGSSFSAFRCSWCQCRGSNTVVDFDGPTLFEENVNENEEDLIAMYMDMDKLNSSFGLQGLEWGGESTKAAVPQQESSSNENVMGSHSEKLIVRHQQSLSLDGSTYIKPELLISGVE</sequence>
<evidence type="ECO:0000313" key="1">
    <source>
        <dbReference type="EMBL" id="KAJ8639380.1"/>
    </source>
</evidence>
<protein>
    <submittedName>
        <fullName evidence="1">Uncharacterized protein</fullName>
    </submittedName>
</protein>
<organism evidence="1 2">
    <name type="scientific">Persea americana</name>
    <name type="common">Avocado</name>
    <dbReference type="NCBI Taxonomy" id="3435"/>
    <lineage>
        <taxon>Eukaryota</taxon>
        <taxon>Viridiplantae</taxon>
        <taxon>Streptophyta</taxon>
        <taxon>Embryophyta</taxon>
        <taxon>Tracheophyta</taxon>
        <taxon>Spermatophyta</taxon>
        <taxon>Magnoliopsida</taxon>
        <taxon>Magnoliidae</taxon>
        <taxon>Laurales</taxon>
        <taxon>Lauraceae</taxon>
        <taxon>Persea</taxon>
    </lineage>
</organism>
<dbReference type="Proteomes" id="UP001234297">
    <property type="component" value="Chromosome 5"/>
</dbReference>
<reference evidence="1 2" key="1">
    <citation type="journal article" date="2022" name="Hortic Res">
        <title>A haplotype resolved chromosomal level avocado genome allows analysis of novel avocado genes.</title>
        <authorList>
            <person name="Nath O."/>
            <person name="Fletcher S.J."/>
            <person name="Hayward A."/>
            <person name="Shaw L.M."/>
            <person name="Masouleh A.K."/>
            <person name="Furtado A."/>
            <person name="Henry R.J."/>
            <person name="Mitter N."/>
        </authorList>
    </citation>
    <scope>NUCLEOTIDE SEQUENCE [LARGE SCALE GENOMIC DNA]</scope>
    <source>
        <strain evidence="2">cv. Hass</strain>
    </source>
</reference>
<keyword evidence="2" id="KW-1185">Reference proteome</keyword>
<dbReference type="EMBL" id="CM056813">
    <property type="protein sequence ID" value="KAJ8639380.1"/>
    <property type="molecule type" value="Genomic_DNA"/>
</dbReference>